<evidence type="ECO:0000313" key="3">
    <source>
        <dbReference type="Proteomes" id="UP000182712"/>
    </source>
</evidence>
<dbReference type="RefSeq" id="WP_074627559.1">
    <property type="nucleotide sequence ID" value="NZ_FOGM01000006.1"/>
</dbReference>
<accession>A0A1H9QIN5</accession>
<proteinExistence type="predicted"/>
<dbReference type="AlphaFoldDB" id="A0A1H9QIN5"/>
<evidence type="ECO:0000313" key="2">
    <source>
        <dbReference type="EMBL" id="SER60322.1"/>
    </source>
</evidence>
<feature type="coiled-coil region" evidence="1">
    <location>
        <begin position="48"/>
        <end position="82"/>
    </location>
</feature>
<organism evidence="2 3">
    <name type="scientific">Streptococcus gallolyticus</name>
    <dbReference type="NCBI Taxonomy" id="315405"/>
    <lineage>
        <taxon>Bacteria</taxon>
        <taxon>Bacillati</taxon>
        <taxon>Bacillota</taxon>
        <taxon>Bacilli</taxon>
        <taxon>Lactobacillales</taxon>
        <taxon>Streptococcaceae</taxon>
        <taxon>Streptococcus</taxon>
    </lineage>
</organism>
<reference evidence="2 3" key="1">
    <citation type="submission" date="2016-10" db="EMBL/GenBank/DDBJ databases">
        <authorList>
            <person name="de Groot N.N."/>
        </authorList>
    </citation>
    <scope>NUCLEOTIDE SEQUENCE [LARGE SCALE GENOMIC DNA]</scope>
    <source>
        <strain evidence="2 3">VTM2R47</strain>
    </source>
</reference>
<dbReference type="EMBL" id="FOGM01000006">
    <property type="protein sequence ID" value="SER60322.1"/>
    <property type="molecule type" value="Genomic_DNA"/>
</dbReference>
<sequence>MAKLFELTGEFLNIYELDIDDETKQDTLSAIDWEDRFNEKVEGYAQVIESVEADMKMFEEAEKKYKAKKEAAKKKLAWLKDNVQTAMRVTNQLEIKSGLFTIKIQKNPESVRVDETLLPKKYFKKTVTEKPDKKAIKELLKSGKKVKGAELIRTEKLVIK</sequence>
<dbReference type="Pfam" id="PF05565">
    <property type="entry name" value="Sipho_Gp157"/>
    <property type="match status" value="1"/>
</dbReference>
<evidence type="ECO:0000256" key="1">
    <source>
        <dbReference type="SAM" id="Coils"/>
    </source>
</evidence>
<protein>
    <submittedName>
        <fullName evidence="2">Virus Gp157</fullName>
    </submittedName>
</protein>
<dbReference type="InterPro" id="IPR008840">
    <property type="entry name" value="Sipho_Gp157"/>
</dbReference>
<gene>
    <name evidence="2" type="ORF">SAMN04487840_10612</name>
</gene>
<name>A0A1H9QIN5_9STRE</name>
<dbReference type="Proteomes" id="UP000182712">
    <property type="component" value="Unassembled WGS sequence"/>
</dbReference>
<keyword evidence="1" id="KW-0175">Coiled coil</keyword>